<feature type="transmembrane region" description="Helical" evidence="2">
    <location>
        <begin position="159"/>
        <end position="182"/>
    </location>
</feature>
<name>A0AAV3X715_9CYAN</name>
<dbReference type="SMART" id="SM00331">
    <property type="entry name" value="PP2C_SIG"/>
    <property type="match status" value="1"/>
</dbReference>
<dbReference type="InterPro" id="IPR036457">
    <property type="entry name" value="PPM-type-like_dom_sf"/>
</dbReference>
<dbReference type="GO" id="GO:0016791">
    <property type="term" value="F:phosphatase activity"/>
    <property type="evidence" value="ECO:0007669"/>
    <property type="project" value="TreeGrafter"/>
</dbReference>
<dbReference type="SUPFAM" id="SSF81606">
    <property type="entry name" value="PP2C-like"/>
    <property type="match status" value="1"/>
</dbReference>
<dbReference type="EMBL" id="BLAY01000005">
    <property type="protein sequence ID" value="GET35875.1"/>
    <property type="molecule type" value="Genomic_DNA"/>
</dbReference>
<dbReference type="AlphaFoldDB" id="A0AAV3X715"/>
<dbReference type="Proteomes" id="UP001050975">
    <property type="component" value="Unassembled WGS sequence"/>
</dbReference>
<evidence type="ECO:0000313" key="4">
    <source>
        <dbReference type="EMBL" id="GET35875.1"/>
    </source>
</evidence>
<reference evidence="4" key="1">
    <citation type="submission" date="2019-10" db="EMBL/GenBank/DDBJ databases">
        <title>Draft genome sequece of Microseira wollei NIES-4236.</title>
        <authorList>
            <person name="Yamaguchi H."/>
            <person name="Suzuki S."/>
            <person name="Kawachi M."/>
        </authorList>
    </citation>
    <scope>NUCLEOTIDE SEQUENCE</scope>
    <source>
        <strain evidence="4">NIES-4236</strain>
    </source>
</reference>
<keyword evidence="1" id="KW-0378">Hydrolase</keyword>
<keyword evidence="2" id="KW-0812">Transmembrane</keyword>
<proteinExistence type="predicted"/>
<dbReference type="PANTHER" id="PTHR43156">
    <property type="entry name" value="STAGE II SPORULATION PROTEIN E-RELATED"/>
    <property type="match status" value="1"/>
</dbReference>
<organism evidence="4 5">
    <name type="scientific">Microseira wollei NIES-4236</name>
    <dbReference type="NCBI Taxonomy" id="2530354"/>
    <lineage>
        <taxon>Bacteria</taxon>
        <taxon>Bacillati</taxon>
        <taxon>Cyanobacteriota</taxon>
        <taxon>Cyanophyceae</taxon>
        <taxon>Oscillatoriophycideae</taxon>
        <taxon>Aerosakkonematales</taxon>
        <taxon>Aerosakkonemataceae</taxon>
        <taxon>Microseira</taxon>
    </lineage>
</organism>
<keyword evidence="5" id="KW-1185">Reference proteome</keyword>
<dbReference type="PANTHER" id="PTHR43156:SF2">
    <property type="entry name" value="STAGE II SPORULATION PROTEIN E"/>
    <property type="match status" value="1"/>
</dbReference>
<accession>A0AAV3X715</accession>
<evidence type="ECO:0000256" key="1">
    <source>
        <dbReference type="ARBA" id="ARBA00022801"/>
    </source>
</evidence>
<dbReference type="Gene3D" id="3.60.40.10">
    <property type="entry name" value="PPM-type phosphatase domain"/>
    <property type="match status" value="1"/>
</dbReference>
<keyword evidence="2" id="KW-0472">Membrane</keyword>
<dbReference type="InterPro" id="IPR052016">
    <property type="entry name" value="Bact_Sigma-Reg"/>
</dbReference>
<evidence type="ECO:0000256" key="2">
    <source>
        <dbReference type="SAM" id="Phobius"/>
    </source>
</evidence>
<evidence type="ECO:0000259" key="3">
    <source>
        <dbReference type="SMART" id="SM00331"/>
    </source>
</evidence>
<feature type="domain" description="PPM-type phosphatase" evidence="3">
    <location>
        <begin position="293"/>
        <end position="540"/>
    </location>
</feature>
<protein>
    <submittedName>
        <fullName evidence="4">Serine phosphatase</fullName>
    </submittedName>
</protein>
<dbReference type="InterPro" id="IPR001932">
    <property type="entry name" value="PPM-type_phosphatase-like_dom"/>
</dbReference>
<keyword evidence="2" id="KW-1133">Transmembrane helix</keyword>
<dbReference type="Gene3D" id="6.10.340.10">
    <property type="match status" value="1"/>
</dbReference>
<comment type="caution">
    <text evidence="4">The sequence shown here is derived from an EMBL/GenBank/DDBJ whole genome shotgun (WGS) entry which is preliminary data.</text>
</comment>
<evidence type="ECO:0000313" key="5">
    <source>
        <dbReference type="Proteomes" id="UP001050975"/>
    </source>
</evidence>
<gene>
    <name evidence="4" type="ORF">MiSe_06230</name>
</gene>
<feature type="transmembrane region" description="Helical" evidence="2">
    <location>
        <begin position="17"/>
        <end position="38"/>
    </location>
</feature>
<sequence>MLNKLAKLLKTRLSRRVVFWLFTSVIVIEAIVLVPSVLRREQELLGQLRQISTEKVSILMKVSPPQASPENVLNLLANLKGSSVIVGGSLYQSNGQRVGTFGEQPALIFQDVDAAEKKDLLDYQLSRYDVAWTAVELGKDYLLILRHDATMVARGVRGFILRVIGLVIIISLFVTAGTWNALQRIVIAPIVNLRKDLRKAAECICYDQPNPQFDSNFFKRNDELGEVIFTFQEMYQQIYQAIDQRKQAEFALKNSYDQIEIYSKTLNLELEKGRQIQLNFLPSSDELKQIYLKSGWEFSAFFKPARQVAGDFYDIFELSNNAIGIAIADVCDKGVGAALFMALFRSLIRIFSQETKLRGTASNLLEMYQPKAGWIGSSSTVNLAHLNALQSVNLTNDYVARHHGSLGMFATLFFGVLDPQTGLLTYINAGHEPVFILNPQAGIREILTSTSPAIGILSNAKFSISQVYLQPNEILFGFTDGVTDARDCQNSFFTIEKLRHLLQFCPPKASDIVDYISLNVLSHTQGAEQFDDITLLAVQHSVLE</sequence>
<dbReference type="Pfam" id="PF07228">
    <property type="entry name" value="SpoIIE"/>
    <property type="match status" value="1"/>
</dbReference>
<dbReference type="RefSeq" id="WP_226574672.1">
    <property type="nucleotide sequence ID" value="NZ_BLAY01000005.1"/>
</dbReference>